<keyword evidence="3" id="KW-0804">Transcription</keyword>
<proteinExistence type="predicted"/>
<evidence type="ECO:0000256" key="3">
    <source>
        <dbReference type="ARBA" id="ARBA00023163"/>
    </source>
</evidence>
<dbReference type="Gene3D" id="1.10.10.10">
    <property type="entry name" value="Winged helix-like DNA-binding domain superfamily/Winged helix DNA-binding domain"/>
    <property type="match status" value="1"/>
</dbReference>
<dbReference type="PROSITE" id="PS50949">
    <property type="entry name" value="HTH_GNTR"/>
    <property type="match status" value="1"/>
</dbReference>
<name>A0A0F5PUM8_9HYPH</name>
<dbReference type="InterPro" id="IPR000524">
    <property type="entry name" value="Tscrpt_reg_HTH_GntR"/>
</dbReference>
<dbReference type="GO" id="GO:0003700">
    <property type="term" value="F:DNA-binding transcription factor activity"/>
    <property type="evidence" value="ECO:0007669"/>
    <property type="project" value="InterPro"/>
</dbReference>
<dbReference type="Gene3D" id="1.20.120.530">
    <property type="entry name" value="GntR ligand-binding domain-like"/>
    <property type="match status" value="1"/>
</dbReference>
<evidence type="ECO:0000313" key="8">
    <source>
        <dbReference type="Proteomes" id="UP000182258"/>
    </source>
</evidence>
<dbReference type="PANTHER" id="PTHR43537">
    <property type="entry name" value="TRANSCRIPTIONAL REGULATOR, GNTR FAMILY"/>
    <property type="match status" value="1"/>
</dbReference>
<protein>
    <submittedName>
        <fullName evidence="6">DNA-binding transcriptional regulator, GntR family</fullName>
    </submittedName>
</protein>
<keyword evidence="7" id="KW-1185">Reference proteome</keyword>
<dbReference type="RefSeq" id="WP_046171746.1">
    <property type="nucleotide sequence ID" value="NZ_FOMB01000037.1"/>
</dbReference>
<dbReference type="InterPro" id="IPR008920">
    <property type="entry name" value="TF_FadR/GntR_C"/>
</dbReference>
<dbReference type="PANTHER" id="PTHR43537:SF20">
    <property type="entry name" value="HTH-TYPE TRANSCRIPTIONAL REPRESSOR GLAR"/>
    <property type="match status" value="1"/>
</dbReference>
<dbReference type="SMART" id="SM00345">
    <property type="entry name" value="HTH_GNTR"/>
    <property type="match status" value="1"/>
</dbReference>
<gene>
    <name evidence="6" type="ORF">SAMN04488059_1376</name>
    <name evidence="5" type="ORF">WH91_14655</name>
</gene>
<evidence type="ECO:0000313" key="5">
    <source>
        <dbReference type="EMBL" id="KKC32338.1"/>
    </source>
</evidence>
<evidence type="ECO:0000259" key="4">
    <source>
        <dbReference type="PROSITE" id="PS50949"/>
    </source>
</evidence>
<evidence type="ECO:0000313" key="6">
    <source>
        <dbReference type="EMBL" id="SFD29179.1"/>
    </source>
</evidence>
<dbReference type="EMBL" id="LAPV01000136">
    <property type="protein sequence ID" value="KKC32338.1"/>
    <property type="molecule type" value="Genomic_DNA"/>
</dbReference>
<keyword evidence="2 6" id="KW-0238">DNA-binding</keyword>
<evidence type="ECO:0000256" key="1">
    <source>
        <dbReference type="ARBA" id="ARBA00023015"/>
    </source>
</evidence>
<dbReference type="STRING" id="728005.SAMN04488059_1376"/>
<dbReference type="Pfam" id="PF00392">
    <property type="entry name" value="GntR"/>
    <property type="match status" value="1"/>
</dbReference>
<feature type="domain" description="HTH gntR-type" evidence="4">
    <location>
        <begin position="4"/>
        <end position="71"/>
    </location>
</feature>
<dbReference type="InterPro" id="IPR036388">
    <property type="entry name" value="WH-like_DNA-bd_sf"/>
</dbReference>
<dbReference type="Proteomes" id="UP000182258">
    <property type="component" value="Unassembled WGS sequence"/>
</dbReference>
<accession>A0A0F5PUM8</accession>
<dbReference type="GO" id="GO:0003677">
    <property type="term" value="F:DNA binding"/>
    <property type="evidence" value="ECO:0007669"/>
    <property type="project" value="UniProtKB-KW"/>
</dbReference>
<dbReference type="SUPFAM" id="SSF48008">
    <property type="entry name" value="GntR ligand-binding domain-like"/>
    <property type="match status" value="1"/>
</dbReference>
<sequence>MIEVEKTELAYRKIEKSILNGSVPPGSPLRVATLAKTLKLSATPVREALAMLEEKRLVVPGTSCGWRVAPVSFDELVDLEDARLLIEQRLLEESIETGGLDWEGNVIAAHHKLLRTPHPIGVEGIEARERWVEVHDGFHFALIAEGKSAWLKSFHQTTFLQLQRHHQALLFHPSVINPRASSKHTEVTVDLLHKALAHEHHTLLMQASLDRDQKAAATLLSDHVRITLSIYQSMLENRAGQTLNIHLGERKRA</sequence>
<dbReference type="Proteomes" id="UP000033519">
    <property type="component" value="Unassembled WGS sequence"/>
</dbReference>
<dbReference type="EMBL" id="FOMB01000037">
    <property type="protein sequence ID" value="SFD29179.1"/>
    <property type="molecule type" value="Genomic_DNA"/>
</dbReference>
<keyword evidence="1" id="KW-0805">Transcription regulation</keyword>
<dbReference type="PATRIC" id="fig|728005.3.peg.1118"/>
<dbReference type="InterPro" id="IPR036390">
    <property type="entry name" value="WH_DNA-bd_sf"/>
</dbReference>
<reference evidence="6 8" key="2">
    <citation type="submission" date="2016-10" db="EMBL/GenBank/DDBJ databases">
        <authorList>
            <person name="de Groot N.N."/>
        </authorList>
    </citation>
    <scope>NUCLEOTIDE SEQUENCE [LARGE SCALE GENOMIC DNA]</scope>
    <source>
        <strain evidence="6 8">CGMCC 1.10210</strain>
    </source>
</reference>
<dbReference type="OrthoDB" id="8680240at2"/>
<evidence type="ECO:0000256" key="2">
    <source>
        <dbReference type="ARBA" id="ARBA00023125"/>
    </source>
</evidence>
<organism evidence="6 8">
    <name type="scientific">Devosia psychrophila</name>
    <dbReference type="NCBI Taxonomy" id="728005"/>
    <lineage>
        <taxon>Bacteria</taxon>
        <taxon>Pseudomonadati</taxon>
        <taxon>Pseudomonadota</taxon>
        <taxon>Alphaproteobacteria</taxon>
        <taxon>Hyphomicrobiales</taxon>
        <taxon>Devosiaceae</taxon>
        <taxon>Devosia</taxon>
    </lineage>
</organism>
<evidence type="ECO:0000313" key="7">
    <source>
        <dbReference type="Proteomes" id="UP000033519"/>
    </source>
</evidence>
<reference evidence="5 7" key="1">
    <citation type="submission" date="2015-03" db="EMBL/GenBank/DDBJ databases">
        <authorList>
            <person name="Lepp D."/>
            <person name="Hassan Y.I."/>
            <person name="Li X.-Z."/>
            <person name="Zhou T."/>
        </authorList>
    </citation>
    <scope>NUCLEOTIDE SEQUENCE [LARGE SCALE GENOMIC DNA]</scope>
    <source>
        <strain evidence="5 7">Cr7-05</strain>
    </source>
</reference>
<dbReference type="AlphaFoldDB" id="A0A0F5PUM8"/>
<dbReference type="SUPFAM" id="SSF46785">
    <property type="entry name" value="Winged helix' DNA-binding domain"/>
    <property type="match status" value="1"/>
</dbReference>